<dbReference type="AlphaFoldDB" id="A0A1H6ZN40"/>
<reference evidence="9" key="1">
    <citation type="submission" date="2016-10" db="EMBL/GenBank/DDBJ databases">
        <authorList>
            <person name="Varghese N."/>
            <person name="Submissions S."/>
        </authorList>
    </citation>
    <scope>NUCLEOTIDE SEQUENCE [LARGE SCALE GENOMIC DNA]</scope>
    <source>
        <strain evidence="9">DSM 2179</strain>
    </source>
</reference>
<feature type="coiled-coil region" evidence="6">
    <location>
        <begin position="601"/>
        <end position="678"/>
    </location>
</feature>
<feature type="domain" description="Dynamin N-terminal" evidence="7">
    <location>
        <begin position="47"/>
        <end position="213"/>
    </location>
</feature>
<dbReference type="EMBL" id="FNZK01000010">
    <property type="protein sequence ID" value="SEJ54678.1"/>
    <property type="molecule type" value="Genomic_DNA"/>
</dbReference>
<gene>
    <name evidence="8" type="ORF">SAMN05660742_11027</name>
</gene>
<dbReference type="InterPro" id="IPR027417">
    <property type="entry name" value="P-loop_NTPase"/>
</dbReference>
<dbReference type="InterPro" id="IPR045063">
    <property type="entry name" value="Dynamin_N"/>
</dbReference>
<dbReference type="GO" id="GO:0008053">
    <property type="term" value="P:mitochondrial fusion"/>
    <property type="evidence" value="ECO:0007669"/>
    <property type="project" value="TreeGrafter"/>
</dbReference>
<dbReference type="SUPFAM" id="SSF52540">
    <property type="entry name" value="P-loop containing nucleoside triphosphate hydrolases"/>
    <property type="match status" value="1"/>
</dbReference>
<sequence length="753" mass="88031">MVMNKTDLLHIIDKIKLLPYITEDMKEKYGLLLSEMERSMYEQELRIAVVGEFSSGKSTFLNALIGKDLFPHAVTETTATITYIHNVMPDDSRCNSMRVDFYDEKKEAITLDFADNQSILKDYLTTESKILNVAQDIQAVHVFCKVFPDNRNITIVDTPGLNGMAEGHRKITIEEISRAHASIYLFNIRGVSATELDVLKLLMVYQSHFIFVLNFIDHLNIDEGETAENKLCEFKKQLSQYGTNECISDKACFAISALYALVARDKSIKKLYKDDITEVTDEQREKLIIDSHMQNLETYLWNLAGENFATFLQQAVQSKVLLILKEMQDDINYYQMQRSIVNSENNKNAIQDQLVQRNSRFMTYQQNLQEYIQRECSSLQNALSDKVRKNIKDFEMEKKREINELQIENDEDIEAFVRNTNSAKQQMTVQYQYQVLNLLESVYQNSICKADAFVSKVQIQNNGDIAFQKMEEPQDVMTIRKKVDEYDAQINELGDKLDKEKAERNQLKRDVAKWRDAIPCKETEKNRAIAMTDIAIKQLSICPAIEEKPVTRYREKETHWYNPFSWAGGMETYTAYEKDSSKKSVWERKKAELEFVKKEKIRNFNYDIEELQSKIELTEQKINKADLIREYLYRIEHVETYKKEYLALQEKMQKQAHQEFLQSERKKIQEKIDDFTRLVGETLVQSIKLAVEENKNRICTDVLRHHGLLWETEVKRLNGLMNKYQKSNVTENGISLFKKQVELLIGIFHVGVE</sequence>
<keyword evidence="9" id="KW-1185">Reference proteome</keyword>
<dbReference type="PANTHER" id="PTHR10465:SF0">
    <property type="entry name" value="SARCALUMENIN"/>
    <property type="match status" value="1"/>
</dbReference>
<dbReference type="Gene3D" id="3.40.50.300">
    <property type="entry name" value="P-loop containing nucleotide triphosphate hydrolases"/>
    <property type="match status" value="1"/>
</dbReference>
<evidence type="ECO:0000256" key="2">
    <source>
        <dbReference type="ARBA" id="ARBA00022741"/>
    </source>
</evidence>
<keyword evidence="2" id="KW-0547">Nucleotide-binding</keyword>
<comment type="subcellular location">
    <subcellularLocation>
        <location evidence="1">Membrane</location>
    </subcellularLocation>
</comment>
<dbReference type="PANTHER" id="PTHR10465">
    <property type="entry name" value="TRANSMEMBRANE GTPASE FZO1"/>
    <property type="match status" value="1"/>
</dbReference>
<proteinExistence type="predicted"/>
<accession>A0A1H6ZN40</accession>
<dbReference type="STRING" id="84035.SAMN05660742_11027"/>
<dbReference type="GO" id="GO:0003924">
    <property type="term" value="F:GTPase activity"/>
    <property type="evidence" value="ECO:0007669"/>
    <property type="project" value="InterPro"/>
</dbReference>
<keyword evidence="5" id="KW-0472">Membrane</keyword>
<evidence type="ECO:0000256" key="5">
    <source>
        <dbReference type="ARBA" id="ARBA00023136"/>
    </source>
</evidence>
<dbReference type="GO" id="GO:0016020">
    <property type="term" value="C:membrane"/>
    <property type="evidence" value="ECO:0007669"/>
    <property type="project" value="UniProtKB-SubCell"/>
</dbReference>
<evidence type="ECO:0000256" key="4">
    <source>
        <dbReference type="ARBA" id="ARBA00023134"/>
    </source>
</evidence>
<keyword evidence="3" id="KW-0378">Hydrolase</keyword>
<protein>
    <submittedName>
        <fullName evidence="8">Dynamin family protein</fullName>
    </submittedName>
</protein>
<dbReference type="Pfam" id="PF00350">
    <property type="entry name" value="Dynamin_N"/>
    <property type="match status" value="1"/>
</dbReference>
<keyword evidence="4" id="KW-0342">GTP-binding</keyword>
<evidence type="ECO:0000313" key="8">
    <source>
        <dbReference type="EMBL" id="SEJ54678.1"/>
    </source>
</evidence>
<name>A0A1H6ZN40_9FIRM</name>
<feature type="coiled-coil region" evidence="6">
    <location>
        <begin position="483"/>
        <end position="517"/>
    </location>
</feature>
<organism evidence="8 9">
    <name type="scientific">Propionispira arboris</name>
    <dbReference type="NCBI Taxonomy" id="84035"/>
    <lineage>
        <taxon>Bacteria</taxon>
        <taxon>Bacillati</taxon>
        <taxon>Bacillota</taxon>
        <taxon>Negativicutes</taxon>
        <taxon>Selenomonadales</taxon>
        <taxon>Selenomonadaceae</taxon>
        <taxon>Propionispira</taxon>
    </lineage>
</organism>
<evidence type="ECO:0000256" key="6">
    <source>
        <dbReference type="SAM" id="Coils"/>
    </source>
</evidence>
<keyword evidence="6" id="KW-0175">Coiled coil</keyword>
<dbReference type="GO" id="GO:0005525">
    <property type="term" value="F:GTP binding"/>
    <property type="evidence" value="ECO:0007669"/>
    <property type="project" value="UniProtKB-KW"/>
</dbReference>
<dbReference type="Proteomes" id="UP000199662">
    <property type="component" value="Unassembled WGS sequence"/>
</dbReference>
<evidence type="ECO:0000313" key="9">
    <source>
        <dbReference type="Proteomes" id="UP000199662"/>
    </source>
</evidence>
<evidence type="ECO:0000256" key="1">
    <source>
        <dbReference type="ARBA" id="ARBA00004370"/>
    </source>
</evidence>
<dbReference type="InterPro" id="IPR027094">
    <property type="entry name" value="Mitofusin_fam"/>
</dbReference>
<evidence type="ECO:0000256" key="3">
    <source>
        <dbReference type="ARBA" id="ARBA00022801"/>
    </source>
</evidence>
<feature type="coiled-coil region" evidence="6">
    <location>
        <begin position="384"/>
        <end position="411"/>
    </location>
</feature>
<evidence type="ECO:0000259" key="7">
    <source>
        <dbReference type="Pfam" id="PF00350"/>
    </source>
</evidence>